<reference evidence="1" key="1">
    <citation type="submission" date="2020-05" db="EMBL/GenBank/DDBJ databases">
        <title>Chitinophaga laudate sp. nov., isolated from a tropical peat swamp.</title>
        <authorList>
            <person name="Goh C.B.S."/>
            <person name="Lee M.S."/>
            <person name="Parimannan S."/>
            <person name="Pasbakhsh P."/>
            <person name="Yule C.M."/>
            <person name="Rajandas H."/>
            <person name="Loke S."/>
            <person name="Croft L."/>
            <person name="Tan J.B.L."/>
        </authorList>
    </citation>
    <scope>NUCLEOTIDE SEQUENCE</scope>
    <source>
        <strain evidence="1">Mgbs1</strain>
    </source>
</reference>
<keyword evidence="2" id="KW-1185">Reference proteome</keyword>
<organism evidence="1 2">
    <name type="scientific">Chitinophaga solisilvae</name>
    <dbReference type="NCBI Taxonomy" id="1233460"/>
    <lineage>
        <taxon>Bacteria</taxon>
        <taxon>Pseudomonadati</taxon>
        <taxon>Bacteroidota</taxon>
        <taxon>Chitinophagia</taxon>
        <taxon>Chitinophagales</taxon>
        <taxon>Chitinophagaceae</taxon>
        <taxon>Chitinophaga</taxon>
    </lineage>
</organism>
<protein>
    <submittedName>
        <fullName evidence="1">Uncharacterized protein</fullName>
    </submittedName>
</protein>
<sequence length="120" mass="13951">MIDYLYYKMYRAFLLSYLRDIPHTSARIYLPGLLYVNVLILNALLSRLHVLPFIFYNTGIAVSVCLLLITFSFAYFSDDKSLSVVERYEDETDEQRVNGNKRVISYVILTLLSVLVILII</sequence>
<evidence type="ECO:0000313" key="1">
    <source>
        <dbReference type="EMBL" id="NSL85438.1"/>
    </source>
</evidence>
<evidence type="ECO:0000313" key="2">
    <source>
        <dbReference type="Proteomes" id="UP000281028"/>
    </source>
</evidence>
<dbReference type="AlphaFoldDB" id="A0A3S1DJN4"/>
<proteinExistence type="predicted"/>
<accession>A0A3S1DJN4</accession>
<comment type="caution">
    <text evidence="1">The sequence shown here is derived from an EMBL/GenBank/DDBJ whole genome shotgun (WGS) entry which is preliminary data.</text>
</comment>
<name>A0A3S1DJN4_9BACT</name>
<dbReference type="OrthoDB" id="1098997at2"/>
<dbReference type="Proteomes" id="UP000281028">
    <property type="component" value="Unassembled WGS sequence"/>
</dbReference>
<dbReference type="EMBL" id="RIAR02000001">
    <property type="protein sequence ID" value="NSL85438.1"/>
    <property type="molecule type" value="Genomic_DNA"/>
</dbReference>
<gene>
    <name evidence="1" type="ORF">ECE50_001255</name>
</gene>